<feature type="signal peptide" evidence="3">
    <location>
        <begin position="1"/>
        <end position="23"/>
    </location>
</feature>
<protein>
    <submittedName>
        <fullName evidence="4">Tetratricopeptide repeat protein</fullName>
    </submittedName>
</protein>
<evidence type="ECO:0000256" key="3">
    <source>
        <dbReference type="SAM" id="SignalP"/>
    </source>
</evidence>
<dbReference type="InterPro" id="IPR019734">
    <property type="entry name" value="TPR_rpt"/>
</dbReference>
<dbReference type="PROSITE" id="PS50005">
    <property type="entry name" value="TPR"/>
    <property type="match status" value="1"/>
</dbReference>
<dbReference type="EMBL" id="QTJV01000004">
    <property type="protein sequence ID" value="RFM34509.1"/>
    <property type="molecule type" value="Genomic_DNA"/>
</dbReference>
<proteinExistence type="predicted"/>
<keyword evidence="1" id="KW-0802">TPR repeat</keyword>
<feature type="repeat" description="TPR" evidence="1">
    <location>
        <begin position="214"/>
        <end position="247"/>
    </location>
</feature>
<feature type="chain" id="PRO_5017609261" evidence="3">
    <location>
        <begin position="24"/>
        <end position="330"/>
    </location>
</feature>
<dbReference type="InterPro" id="IPR011990">
    <property type="entry name" value="TPR-like_helical_dom_sf"/>
</dbReference>
<evidence type="ECO:0000256" key="1">
    <source>
        <dbReference type="PROSITE-ProRule" id="PRU00339"/>
    </source>
</evidence>
<feature type="compositionally biased region" description="Low complexity" evidence="2">
    <location>
        <begin position="300"/>
        <end position="323"/>
    </location>
</feature>
<keyword evidence="5" id="KW-1185">Reference proteome</keyword>
<dbReference type="Pfam" id="PF13181">
    <property type="entry name" value="TPR_8"/>
    <property type="match status" value="2"/>
</dbReference>
<dbReference type="SMART" id="SM00028">
    <property type="entry name" value="TPR"/>
    <property type="match status" value="2"/>
</dbReference>
<gene>
    <name evidence="4" type="ORF">DXN04_14640</name>
</gene>
<keyword evidence="3" id="KW-0732">Signal</keyword>
<dbReference type="Gene3D" id="1.25.40.10">
    <property type="entry name" value="Tetratricopeptide repeat domain"/>
    <property type="match status" value="1"/>
</dbReference>
<dbReference type="SUPFAM" id="SSF48452">
    <property type="entry name" value="TPR-like"/>
    <property type="match status" value="1"/>
</dbReference>
<name>A0A3E1P2U9_9BACT</name>
<organism evidence="4 5">
    <name type="scientific">Chitinophaga silvisoli</name>
    <dbReference type="NCBI Taxonomy" id="2291814"/>
    <lineage>
        <taxon>Bacteria</taxon>
        <taxon>Pseudomonadati</taxon>
        <taxon>Bacteroidota</taxon>
        <taxon>Chitinophagia</taxon>
        <taxon>Chitinophagales</taxon>
        <taxon>Chitinophagaceae</taxon>
        <taxon>Chitinophaga</taxon>
    </lineage>
</organism>
<evidence type="ECO:0000313" key="4">
    <source>
        <dbReference type="EMBL" id="RFM34509.1"/>
    </source>
</evidence>
<accession>A0A3E1P2U9</accession>
<feature type="region of interest" description="Disordered" evidence="2">
    <location>
        <begin position="289"/>
        <end position="330"/>
    </location>
</feature>
<comment type="caution">
    <text evidence="4">The sequence shown here is derived from an EMBL/GenBank/DDBJ whole genome shotgun (WGS) entry which is preliminary data.</text>
</comment>
<sequence>MMTMKHLFTLLLLCSLSTTTILAQNYKQEFEKLCEQGDTIKQKKLLEKWEKGRPNDAELYIAYFNFYVSRSKTEIVTKVPHPDADKKPKAKKQAGYTSEIGYRAEPLGRGFKYINAGIAKYPDRLDMRFGKVYMLGETYKYAALTQELVNVLNYSTTIENKWKWTDNKPLEKPEEFMLSAIQEYVATIYNSGKSQADNMKEIAETVLKYYPKHVESLSDLGIVYTMKGDLNMALRYFLKATAIEPKDFIVLNNIANIYNKKKDTTNAVKYYEQALKYGDTEAKELANKELKRLNRKPAEKTNTAAKAKTTAPAKKTAATSTNKKAPKKKS</sequence>
<reference evidence="4 5" key="1">
    <citation type="submission" date="2018-08" db="EMBL/GenBank/DDBJ databases">
        <title>Chitinophaga sp. K20C18050901, a novel bacterium isolated from forest soil.</title>
        <authorList>
            <person name="Wang C."/>
        </authorList>
    </citation>
    <scope>NUCLEOTIDE SEQUENCE [LARGE SCALE GENOMIC DNA]</scope>
    <source>
        <strain evidence="4 5">K20C18050901</strain>
    </source>
</reference>
<dbReference type="AlphaFoldDB" id="A0A3E1P2U9"/>
<evidence type="ECO:0000256" key="2">
    <source>
        <dbReference type="SAM" id="MobiDB-lite"/>
    </source>
</evidence>
<evidence type="ECO:0000313" key="5">
    <source>
        <dbReference type="Proteomes" id="UP000261174"/>
    </source>
</evidence>
<dbReference type="Proteomes" id="UP000261174">
    <property type="component" value="Unassembled WGS sequence"/>
</dbReference>
<feature type="compositionally biased region" description="Basic and acidic residues" evidence="2">
    <location>
        <begin position="289"/>
        <end position="299"/>
    </location>
</feature>